<organism evidence="4 5">
    <name type="scientific">Glarea lozoyensis (strain ATCC 20868 / MF5171)</name>
    <dbReference type="NCBI Taxonomy" id="1116229"/>
    <lineage>
        <taxon>Eukaryota</taxon>
        <taxon>Fungi</taxon>
        <taxon>Dikarya</taxon>
        <taxon>Ascomycota</taxon>
        <taxon>Pezizomycotina</taxon>
        <taxon>Leotiomycetes</taxon>
        <taxon>Helotiales</taxon>
        <taxon>Helotiaceae</taxon>
        <taxon>Glarea</taxon>
    </lineage>
</organism>
<dbReference type="Gene3D" id="1.25.40.20">
    <property type="entry name" value="Ankyrin repeat-containing domain"/>
    <property type="match status" value="1"/>
</dbReference>
<dbReference type="Proteomes" id="UP000016922">
    <property type="component" value="Unassembled WGS sequence"/>
</dbReference>
<evidence type="ECO:0000313" key="4">
    <source>
        <dbReference type="EMBL" id="EPE28279.1"/>
    </source>
</evidence>
<protein>
    <submittedName>
        <fullName evidence="4">Ankyrin repeat-containing protein</fullName>
    </submittedName>
</protein>
<dbReference type="InterPro" id="IPR036770">
    <property type="entry name" value="Ankyrin_rpt-contain_sf"/>
</dbReference>
<feature type="domain" description="Nephrocystin 3-like N-terminal" evidence="3">
    <location>
        <begin position="194"/>
        <end position="354"/>
    </location>
</feature>
<dbReference type="Gene3D" id="3.40.50.300">
    <property type="entry name" value="P-loop containing nucleotide triphosphate hydrolases"/>
    <property type="match status" value="1"/>
</dbReference>
<dbReference type="RefSeq" id="XP_008084187.1">
    <property type="nucleotide sequence ID" value="XM_008085996.1"/>
</dbReference>
<dbReference type="InterPro" id="IPR002110">
    <property type="entry name" value="Ankyrin_rpt"/>
</dbReference>
<dbReference type="EMBL" id="KE145368">
    <property type="protein sequence ID" value="EPE28279.1"/>
    <property type="molecule type" value="Genomic_DNA"/>
</dbReference>
<dbReference type="AlphaFoldDB" id="S3CTD4"/>
<evidence type="ECO:0000256" key="2">
    <source>
        <dbReference type="SAM" id="MobiDB-lite"/>
    </source>
</evidence>
<dbReference type="GeneID" id="19468447"/>
<dbReference type="InterPro" id="IPR027417">
    <property type="entry name" value="P-loop_NTPase"/>
</dbReference>
<dbReference type="Pfam" id="PF12796">
    <property type="entry name" value="Ank_2"/>
    <property type="match status" value="1"/>
</dbReference>
<proteinExistence type="predicted"/>
<evidence type="ECO:0000259" key="3">
    <source>
        <dbReference type="Pfam" id="PF24883"/>
    </source>
</evidence>
<dbReference type="KEGG" id="glz:GLAREA_09399"/>
<dbReference type="HOGENOM" id="CLU_000288_34_23_1"/>
<keyword evidence="5" id="KW-1185">Reference proteome</keyword>
<dbReference type="SUPFAM" id="SSF52540">
    <property type="entry name" value="P-loop containing nucleoside triphosphate hydrolases"/>
    <property type="match status" value="1"/>
</dbReference>
<dbReference type="eggNOG" id="KOG4177">
    <property type="taxonomic scope" value="Eukaryota"/>
</dbReference>
<dbReference type="SMART" id="SM00248">
    <property type="entry name" value="ANK"/>
    <property type="match status" value="2"/>
</dbReference>
<gene>
    <name evidence="4" type="ORF">GLAREA_09399</name>
</gene>
<feature type="compositionally biased region" description="Basic residues" evidence="2">
    <location>
        <begin position="784"/>
        <end position="795"/>
    </location>
</feature>
<evidence type="ECO:0000256" key="1">
    <source>
        <dbReference type="ARBA" id="ARBA00022737"/>
    </source>
</evidence>
<dbReference type="PANTHER" id="PTHR10039:SF16">
    <property type="entry name" value="GPI INOSITOL-DEACYLASE"/>
    <property type="match status" value="1"/>
</dbReference>
<accession>S3CTD4</accession>
<dbReference type="InterPro" id="IPR056884">
    <property type="entry name" value="NPHP3-like_N"/>
</dbReference>
<dbReference type="Pfam" id="PF24883">
    <property type="entry name" value="NPHP3_N"/>
    <property type="match status" value="1"/>
</dbReference>
<name>S3CTD4_GLAL2</name>
<dbReference type="PANTHER" id="PTHR10039">
    <property type="entry name" value="AMELOGENIN"/>
    <property type="match status" value="1"/>
</dbReference>
<dbReference type="SUPFAM" id="SSF48403">
    <property type="entry name" value="Ankyrin repeat"/>
    <property type="match status" value="1"/>
</dbReference>
<feature type="region of interest" description="Disordered" evidence="2">
    <location>
        <begin position="773"/>
        <end position="795"/>
    </location>
</feature>
<dbReference type="OrthoDB" id="1577640at2759"/>
<keyword evidence="1" id="KW-0677">Repeat</keyword>
<reference evidence="4 5" key="1">
    <citation type="journal article" date="2013" name="BMC Genomics">
        <title>Genomics-driven discovery of the pneumocandin biosynthetic gene cluster in the fungus Glarea lozoyensis.</title>
        <authorList>
            <person name="Chen L."/>
            <person name="Yue Q."/>
            <person name="Zhang X."/>
            <person name="Xiang M."/>
            <person name="Wang C."/>
            <person name="Li S."/>
            <person name="Che Y."/>
            <person name="Ortiz-Lopez F.J."/>
            <person name="Bills G.F."/>
            <person name="Liu X."/>
            <person name="An Z."/>
        </authorList>
    </citation>
    <scope>NUCLEOTIDE SEQUENCE [LARGE SCALE GENOMIC DNA]</scope>
    <source>
        <strain evidence="5">ATCC 20868 / MF5171</strain>
    </source>
</reference>
<evidence type="ECO:0000313" key="5">
    <source>
        <dbReference type="Proteomes" id="UP000016922"/>
    </source>
</evidence>
<sequence>MDPFSGTASAIAILQLSGTIIASCYNYFSRLKSATKDAKKIINELNSLRTVIESLLDILDEEDDAGLSKSILEKLAQENGSLNRCQTDLEELSRKLEPQQGWRHVKAVAMWPLKESDTQKVLSNIQDTKSTIQLALALDHRKGLSSLLSSVQSLQQTITSTAKNTLREEILKWLGNTDSISSHLGAQKKRQSETGLWLLQSSQFNQWYRNPQSWLWVHGITGSGKTVICSTIIDEIQRRIGKDPERILAYYYFDFQDRERDCQAFLKSILFQLAVQQSAIPNSLHAFYDKHRQKRQLLSIDLLNIIASIAKELENVYIVADALDECTDRQDILDVIEEINGASLKNIHIILTSRPNPEIESSLSAFLTHQISLDQKHVDADIALYVRDVLEKDQKLSRWPSSVRQQIREKLETGSCGMFRWVVCQFDTLRQCLTVSDVTKELEILPKSLTKTYEMVLLRIPDAYRNSAHRLLQWLAFSGRPTRIHEAAEMLAVDLDKQIYDPNQRLLNAEDIMLLCSSLLARGIAMDDYVFKDPTMNLQYREEEISITQPNNSWIVQLAHFSVKDYIVANTTKTGPTGFFFVNPRQSHLVMMETCLIYLSQPSFDYGYSDHKQRLERFREWPLYHYAAFFWLYHCNRIGDDFPDRSWSLLERFFETRNVPGGGNFVAWICTLFPNLDIERAGESEPLYYAASFGILPLVKKLCSLGVNVEAPGGRFRSTAVHVAVYRRQIDVVRFLLEEHVPPANINARNSIGEMCLSWAEDNDDQEMRNLLKKHGAKESPKRSSTRKLHFNRKA</sequence>
<dbReference type="OMA" id="GHEKIMQ"/>